<protein>
    <submittedName>
        <fullName evidence="2">Glycosyl hydrolase family 2</fullName>
    </submittedName>
</protein>
<feature type="signal peptide" evidence="1">
    <location>
        <begin position="1"/>
        <end position="20"/>
    </location>
</feature>
<evidence type="ECO:0000256" key="1">
    <source>
        <dbReference type="SAM" id="SignalP"/>
    </source>
</evidence>
<dbReference type="EMBL" id="SOML01000008">
    <property type="protein sequence ID" value="TFD95346.1"/>
    <property type="molecule type" value="Genomic_DNA"/>
</dbReference>
<dbReference type="Pfam" id="PF17132">
    <property type="entry name" value="Glyco_hydro_106"/>
    <property type="match status" value="2"/>
</dbReference>
<organism evidence="2 3">
    <name type="scientific">Dysgonomonas capnocytophagoides</name>
    <dbReference type="NCBI Taxonomy" id="45254"/>
    <lineage>
        <taxon>Bacteria</taxon>
        <taxon>Pseudomonadati</taxon>
        <taxon>Bacteroidota</taxon>
        <taxon>Bacteroidia</taxon>
        <taxon>Bacteroidales</taxon>
        <taxon>Dysgonomonadaceae</taxon>
        <taxon>Dysgonomonas</taxon>
    </lineage>
</organism>
<feature type="chain" id="PRO_5021504334" evidence="1">
    <location>
        <begin position="21"/>
        <end position="931"/>
    </location>
</feature>
<dbReference type="InterPro" id="IPR008979">
    <property type="entry name" value="Galactose-bd-like_sf"/>
</dbReference>
<dbReference type="PANTHER" id="PTHR36848:SF2">
    <property type="entry name" value="SECRETED PROTEIN"/>
    <property type="match status" value="1"/>
</dbReference>
<dbReference type="Gene3D" id="2.60.120.260">
    <property type="entry name" value="Galactose-binding domain-like"/>
    <property type="match status" value="1"/>
</dbReference>
<dbReference type="OrthoDB" id="9761519at2"/>
<gene>
    <name evidence="2" type="ORF">E2605_13075</name>
</gene>
<reference evidence="2 3" key="1">
    <citation type="submission" date="2019-03" db="EMBL/GenBank/DDBJ databases">
        <title>San Antonio Military Medical Center submission to MRSN (WRAIR), pending publication.</title>
        <authorList>
            <person name="Blyth D.M."/>
            <person name="Mccarthy S.L."/>
            <person name="Schall S.E."/>
            <person name="Stam J.A."/>
            <person name="Ong A.C."/>
            <person name="Mcgann P.T."/>
        </authorList>
    </citation>
    <scope>NUCLEOTIDE SEQUENCE [LARGE SCALE GENOMIC DNA]</scope>
    <source>
        <strain evidence="2 3">MRSN571793</strain>
    </source>
</reference>
<evidence type="ECO:0000313" key="2">
    <source>
        <dbReference type="EMBL" id="TFD95346.1"/>
    </source>
</evidence>
<dbReference type="PANTHER" id="PTHR36848">
    <property type="entry name" value="DNA-BINDING PROTEIN (PUTATIVE SECRETED PROTEIN)-RELATED"/>
    <property type="match status" value="1"/>
</dbReference>
<comment type="caution">
    <text evidence="2">The sequence shown here is derived from an EMBL/GenBank/DDBJ whole genome shotgun (WGS) entry which is preliminary data.</text>
</comment>
<proteinExistence type="predicted"/>
<dbReference type="Proteomes" id="UP000297861">
    <property type="component" value="Unassembled WGS sequence"/>
</dbReference>
<keyword evidence="3" id="KW-1185">Reference proteome</keyword>
<accession>A0A4Y8L023</accession>
<dbReference type="AlphaFoldDB" id="A0A4Y8L023"/>
<keyword evidence="1" id="KW-0732">Signal</keyword>
<evidence type="ECO:0000313" key="3">
    <source>
        <dbReference type="Proteomes" id="UP000297861"/>
    </source>
</evidence>
<dbReference type="RefSeq" id="WP_134436749.1">
    <property type="nucleotide sequence ID" value="NZ_SOML01000008.1"/>
</dbReference>
<dbReference type="CDD" id="cd03143">
    <property type="entry name" value="A4_beta-galactosidase_middle_domain"/>
    <property type="match status" value="1"/>
</dbReference>
<dbReference type="GO" id="GO:0016787">
    <property type="term" value="F:hydrolase activity"/>
    <property type="evidence" value="ECO:0007669"/>
    <property type="project" value="UniProtKB-KW"/>
</dbReference>
<dbReference type="SUPFAM" id="SSF49785">
    <property type="entry name" value="Galactose-binding domain-like"/>
    <property type="match status" value="1"/>
</dbReference>
<sequence>MKRKTIIFTALLAANLSVFPQSVKNTDWPQVTIESKPWTRWWWMGSAVNEKGLTYNLEAMSKAGLGGVEITPIYGVKGQESNYIDYLTPKWMKMLAFTESEAQRLGMSVDMSMGTGWPFGGPEVTIEDAATKSIFQEYKVDGGNKLNEKITVAEENQSKIAYISKVMAYSGDKKQRLDITANVLSDGTLNWTAPKGQNWLVIALFVGKTLQKVKRAAPGGQGYVMNHLDKGSVGRYFDKFDKAFTATNTKYPHTFFNDSYEVYGGNWTPAFLEEFESRRGYKLQDYFPKFLENGATETSARIVSDYRETIADILKVNFTDQWKQWANRRGVSIRNQAHGSPANLIDLYASVDIPECETFGITDFDIPGLRKDSIRKENDGDPTALKYASSGAHLAGKKYTSAETFTWLTEHFRTSLSQCKPEIDQMFVSGVNHVYFHGSTYSPEEAAWPGWKFYAAVDMSPTNSIWRDAPAFFQYVTRAQSFLQEGTPDNDFLLYFPIYDVWEEQQDRQFLTFAIHGMRERLPQFYEIVASVRNNGYDLDYISDHFINTTTVENGLLKTEGGTTYKALILPSVKMIPLETLTKIEKLAEQGATIVFAGQYPADVPGFANLEQRRSEYKNQINKFPSVSSFASVQKAKLGKGTVVTGTDYEDLLSACNVSKESFKSEFGGDYIRRKNADGHHYFFAMLQNKPIDKWVPIAVGAKSAMFFDPMTGLSGKAAIRQNNGTTEVYMQLKPGQSIILKTFDNEDVNAPAWNYFEETGSETPLTKGWTMDFLKSEPEVKESFNLNALGSWTELSNPVLKNNMATARYKITFDQKKKAGNEYRLSLGDVRESARIFINGQEVSTLFAVPFECNIGSYLKNGKNTLEVEVTNLPANRISDYDRRGINWRIFNEINFVSITYNDVRFDTWQPVPSGLLGPVVIKEIKNSKP</sequence>
<dbReference type="STRING" id="1121485.GCA_000426485_01439"/>
<keyword evidence="2" id="KW-0378">Hydrolase</keyword>
<dbReference type="NCBIfam" id="NF045579">
    <property type="entry name" value="rhamnoside_JR"/>
    <property type="match status" value="1"/>
</dbReference>
<name>A0A4Y8L023_9BACT</name>
<dbReference type="InterPro" id="IPR053161">
    <property type="entry name" value="Ulvan_degrading_GH"/>
</dbReference>